<proteinExistence type="inferred from homology"/>
<dbReference type="OrthoDB" id="191139at2759"/>
<evidence type="ECO:0000256" key="2">
    <source>
        <dbReference type="ARBA" id="ARBA00023002"/>
    </source>
</evidence>
<evidence type="ECO:0000313" key="5">
    <source>
        <dbReference type="Proteomes" id="UP000191522"/>
    </source>
</evidence>
<reference evidence="5" key="1">
    <citation type="journal article" date="2017" name="Nat. Microbiol.">
        <title>Global analysis of biosynthetic gene clusters reveals vast potential of secondary metabolite production in Penicillium species.</title>
        <authorList>
            <person name="Nielsen J.C."/>
            <person name="Grijseels S."/>
            <person name="Prigent S."/>
            <person name="Ji B."/>
            <person name="Dainat J."/>
            <person name="Nielsen K.F."/>
            <person name="Frisvad J.C."/>
            <person name="Workman M."/>
            <person name="Nielsen J."/>
        </authorList>
    </citation>
    <scope>NUCLEOTIDE SEQUENCE [LARGE SCALE GENOMIC DNA]</scope>
    <source>
        <strain evidence="5">IBT 11843</strain>
    </source>
</reference>
<dbReference type="AlphaFoldDB" id="A0A1V6PIA4"/>
<dbReference type="GO" id="GO:0016491">
    <property type="term" value="F:oxidoreductase activity"/>
    <property type="evidence" value="ECO:0007669"/>
    <property type="project" value="UniProtKB-KW"/>
</dbReference>
<name>A0A1V6PIA4_PENDC</name>
<dbReference type="STRING" id="69771.A0A1V6PIA4"/>
<protein>
    <submittedName>
        <fullName evidence="4">Uncharacterized protein</fullName>
    </submittedName>
</protein>
<dbReference type="Proteomes" id="UP000191522">
    <property type="component" value="Unassembled WGS sequence"/>
</dbReference>
<dbReference type="Gene3D" id="3.40.50.720">
    <property type="entry name" value="NAD(P)-binding Rossmann-like Domain"/>
    <property type="match status" value="1"/>
</dbReference>
<dbReference type="OMA" id="RRCEAFH"/>
<keyword evidence="2" id="KW-0560">Oxidoreductase</keyword>
<dbReference type="PANTHER" id="PTHR43157">
    <property type="entry name" value="PHOSPHATIDYLINOSITOL-GLYCAN BIOSYNTHESIS CLASS F PROTEIN-RELATED"/>
    <property type="match status" value="1"/>
</dbReference>
<keyword evidence="5" id="KW-1185">Reference proteome</keyword>
<dbReference type="EMBL" id="MDYL01000003">
    <property type="protein sequence ID" value="OQD76790.1"/>
    <property type="molecule type" value="Genomic_DNA"/>
</dbReference>
<comment type="caution">
    <text evidence="4">The sequence shown here is derived from an EMBL/GenBank/DDBJ whole genome shotgun (WGS) entry which is preliminary data.</text>
</comment>
<accession>A0A1V6PIA4</accession>
<organism evidence="4 5">
    <name type="scientific">Penicillium decumbens</name>
    <dbReference type="NCBI Taxonomy" id="69771"/>
    <lineage>
        <taxon>Eukaryota</taxon>
        <taxon>Fungi</taxon>
        <taxon>Dikarya</taxon>
        <taxon>Ascomycota</taxon>
        <taxon>Pezizomycotina</taxon>
        <taxon>Eurotiomycetes</taxon>
        <taxon>Eurotiomycetidae</taxon>
        <taxon>Eurotiales</taxon>
        <taxon>Aspergillaceae</taxon>
        <taxon>Penicillium</taxon>
    </lineage>
</organism>
<evidence type="ECO:0000256" key="3">
    <source>
        <dbReference type="SAM" id="MobiDB-lite"/>
    </source>
</evidence>
<evidence type="ECO:0000313" key="4">
    <source>
        <dbReference type="EMBL" id="OQD76790.1"/>
    </source>
</evidence>
<evidence type="ECO:0000256" key="1">
    <source>
        <dbReference type="ARBA" id="ARBA00006484"/>
    </source>
</evidence>
<dbReference type="InterPro" id="IPR036291">
    <property type="entry name" value="NAD(P)-bd_dom_sf"/>
</dbReference>
<dbReference type="PANTHER" id="PTHR43157:SF31">
    <property type="entry name" value="PHOSPHATIDYLINOSITOL-GLYCAN BIOSYNTHESIS CLASS F PROTEIN"/>
    <property type="match status" value="1"/>
</dbReference>
<feature type="region of interest" description="Disordered" evidence="3">
    <location>
        <begin position="1"/>
        <end position="20"/>
    </location>
</feature>
<comment type="similarity">
    <text evidence="1">Belongs to the short-chain dehydrogenases/reductases (SDR) family.</text>
</comment>
<gene>
    <name evidence="4" type="ORF">PENDEC_c003G03892</name>
</gene>
<dbReference type="SUPFAM" id="SSF51735">
    <property type="entry name" value="NAD(P)-binding Rossmann-fold domains"/>
    <property type="match status" value="1"/>
</dbReference>
<sequence length="267" mass="30119">MCWTRSSQGDSRRPKPSQRRRCEAFHPTIIPVSSCNHRYLGFGHALVCISSRHGKTGSPTPPSRYRLAQCRHFQICMVETGLQVNHLATALLAQVLLPALKKTSKDLRSSSRLTFTSAETHMFTPFVEQAADNSLEEMNKKEMFKNAMNRYCVTKLLNVFWARELAARLSRDEVIGNYFNPGAVDTGIHRDANFAIRKFDRYVGRSVEQGASFVLNAAVVKGPESHGEYMSEGKIRSPSDLVVSETGARLQKKLWEETDVVLKKHSF</sequence>